<evidence type="ECO:0000256" key="3">
    <source>
        <dbReference type="ARBA" id="ARBA00022737"/>
    </source>
</evidence>
<dbReference type="eggNOG" id="KOG0619">
    <property type="taxonomic scope" value="Eukaryota"/>
</dbReference>
<evidence type="ECO:0000256" key="5">
    <source>
        <dbReference type="SAM" id="SignalP"/>
    </source>
</evidence>
<dbReference type="STRING" id="136037.A0A067R217"/>
<dbReference type="InterPro" id="IPR026906">
    <property type="entry name" value="LRR_5"/>
</dbReference>
<evidence type="ECO:0000256" key="2">
    <source>
        <dbReference type="ARBA" id="ARBA00022729"/>
    </source>
</evidence>
<dbReference type="OMA" id="DYEHLRC"/>
<evidence type="ECO:0000313" key="7">
    <source>
        <dbReference type="EMBL" id="KDR16902.1"/>
    </source>
</evidence>
<dbReference type="EMBL" id="KK852771">
    <property type="protein sequence ID" value="KDR16902.1"/>
    <property type="molecule type" value="Genomic_DNA"/>
</dbReference>
<dbReference type="InParanoid" id="A0A067R217"/>
<dbReference type="GO" id="GO:0071944">
    <property type="term" value="C:cell periphery"/>
    <property type="evidence" value="ECO:0007669"/>
    <property type="project" value="UniProtKB-ARBA"/>
</dbReference>
<dbReference type="InterPro" id="IPR050328">
    <property type="entry name" value="Dev_Immune_Receptor"/>
</dbReference>
<dbReference type="InterPro" id="IPR001611">
    <property type="entry name" value="Leu-rich_rpt"/>
</dbReference>
<keyword evidence="4" id="KW-1133">Transmembrane helix</keyword>
<dbReference type="Pfam" id="PF13855">
    <property type="entry name" value="LRR_8"/>
    <property type="match status" value="1"/>
</dbReference>
<dbReference type="InterPro" id="IPR003591">
    <property type="entry name" value="Leu-rich_rpt_typical-subtyp"/>
</dbReference>
<dbReference type="Proteomes" id="UP000027135">
    <property type="component" value="Unassembled WGS sequence"/>
</dbReference>
<dbReference type="AlphaFoldDB" id="A0A067R217"/>
<keyword evidence="2 5" id="KW-0732">Signal</keyword>
<dbReference type="OrthoDB" id="1687175at2759"/>
<keyword evidence="4" id="KW-0472">Membrane</keyword>
<dbReference type="PROSITE" id="PS51450">
    <property type="entry name" value="LRR"/>
    <property type="match status" value="1"/>
</dbReference>
<protein>
    <submittedName>
        <fullName evidence="7">Leucine-rich repeat neuronal protein 1</fullName>
    </submittedName>
</protein>
<proteinExistence type="predicted"/>
<keyword evidence="8" id="KW-1185">Reference proteome</keyword>
<evidence type="ECO:0000256" key="4">
    <source>
        <dbReference type="SAM" id="Phobius"/>
    </source>
</evidence>
<accession>A0A067R217</accession>
<keyword evidence="3" id="KW-0677">Repeat</keyword>
<feature type="transmembrane region" description="Helical" evidence="4">
    <location>
        <begin position="419"/>
        <end position="446"/>
    </location>
</feature>
<keyword evidence="4" id="KW-0812">Transmembrane</keyword>
<dbReference type="InterPro" id="IPR000483">
    <property type="entry name" value="Cys-rich_flank_reg_C"/>
</dbReference>
<evidence type="ECO:0000256" key="1">
    <source>
        <dbReference type="ARBA" id="ARBA00022614"/>
    </source>
</evidence>
<feature type="signal peptide" evidence="5">
    <location>
        <begin position="1"/>
        <end position="24"/>
    </location>
</feature>
<evidence type="ECO:0000259" key="6">
    <source>
        <dbReference type="SMART" id="SM00082"/>
    </source>
</evidence>
<dbReference type="SMART" id="SM00369">
    <property type="entry name" value="LRR_TYP"/>
    <property type="match status" value="5"/>
</dbReference>
<dbReference type="InterPro" id="IPR032675">
    <property type="entry name" value="LRR_dom_sf"/>
</dbReference>
<keyword evidence="1" id="KW-0433">Leucine-rich repeat</keyword>
<dbReference type="PANTHER" id="PTHR24373">
    <property type="entry name" value="SLIT RELATED LEUCINE-RICH REPEAT NEURONAL PROTEIN"/>
    <property type="match status" value="1"/>
</dbReference>
<dbReference type="Gene3D" id="3.80.10.10">
    <property type="entry name" value="Ribonuclease Inhibitor"/>
    <property type="match status" value="2"/>
</dbReference>
<reference evidence="7 8" key="1">
    <citation type="journal article" date="2014" name="Nat. Commun.">
        <title>Molecular traces of alternative social organization in a termite genome.</title>
        <authorList>
            <person name="Terrapon N."/>
            <person name="Li C."/>
            <person name="Robertson H.M."/>
            <person name="Ji L."/>
            <person name="Meng X."/>
            <person name="Booth W."/>
            <person name="Chen Z."/>
            <person name="Childers C.P."/>
            <person name="Glastad K.M."/>
            <person name="Gokhale K."/>
            <person name="Gowin J."/>
            <person name="Gronenberg W."/>
            <person name="Hermansen R.A."/>
            <person name="Hu H."/>
            <person name="Hunt B.G."/>
            <person name="Huylmans A.K."/>
            <person name="Khalil S.M."/>
            <person name="Mitchell R.D."/>
            <person name="Munoz-Torres M.C."/>
            <person name="Mustard J.A."/>
            <person name="Pan H."/>
            <person name="Reese J.T."/>
            <person name="Scharf M.E."/>
            <person name="Sun F."/>
            <person name="Vogel H."/>
            <person name="Xiao J."/>
            <person name="Yang W."/>
            <person name="Yang Z."/>
            <person name="Yang Z."/>
            <person name="Zhou J."/>
            <person name="Zhu J."/>
            <person name="Brent C.S."/>
            <person name="Elsik C.G."/>
            <person name="Goodisman M.A."/>
            <person name="Liberles D.A."/>
            <person name="Roe R.M."/>
            <person name="Vargo E.L."/>
            <person name="Vilcinskas A."/>
            <person name="Wang J."/>
            <person name="Bornberg-Bauer E."/>
            <person name="Korb J."/>
            <person name="Zhang G."/>
            <person name="Liebig J."/>
        </authorList>
    </citation>
    <scope>NUCLEOTIDE SEQUENCE [LARGE SCALE GENOMIC DNA]</scope>
    <source>
        <tissue evidence="7">Whole organism</tissue>
    </source>
</reference>
<dbReference type="Pfam" id="PF13306">
    <property type="entry name" value="LRR_5"/>
    <property type="match status" value="1"/>
</dbReference>
<dbReference type="SUPFAM" id="SSF52058">
    <property type="entry name" value="L domain-like"/>
    <property type="match status" value="1"/>
</dbReference>
<dbReference type="SMART" id="SM00082">
    <property type="entry name" value="LRRCT"/>
    <property type="match status" value="1"/>
</dbReference>
<evidence type="ECO:0000313" key="8">
    <source>
        <dbReference type="Proteomes" id="UP000027135"/>
    </source>
</evidence>
<gene>
    <name evidence="7" type="ORF">L798_08645</name>
</gene>
<sequence length="499" mass="56521">MLAKRRKYIMEVLILLTLATSLLATAPLDPTPQLCLSDASGGLACRCTDSRTELDEHLWEVDCSCRNLTALPSEWQILPDARRLDLSRNQLSLLRDEQFSRWGNLEELSLARNKFTSLNEAAFSRLANLRMLDLSYNMLQTLPVKIFEGISVLSTLNLEMNRLQELPPYLFSSTSHLNSLILSYNTALGKYLMKSTEFLTIVLQRNISSLALNNMSIERIPNGLFNEASQLHHLSLADNPLRVIDVLPASLESLNLSGIDVEVLVSGDFISYPKLKKLQLDRLIHLRNVQENAFEGLASLEELTMENCIQLHSFDERAFGGPDSVPIPLKRLSLARSGLHTLSNKTFLLLQPTLKHVALQGNSWRCDCNLAWIHQTNFSLENTAYLRCFSPDEHHNRLIPSLDLKDFVCTHESAKQNTYSGLIVVMDMFLILVVVIVACAILMTLWRRGFMLCTPRQTVGRYSHVTIDPSRAELEWDDKDLDHIWSTPNANRQNVPRGP</sequence>
<feature type="chain" id="PRO_5001644617" evidence="5">
    <location>
        <begin position="25"/>
        <end position="499"/>
    </location>
</feature>
<dbReference type="PANTHER" id="PTHR24373:SF275">
    <property type="entry name" value="TIR DOMAIN-CONTAINING PROTEIN"/>
    <property type="match status" value="1"/>
</dbReference>
<name>A0A067R217_ZOONE</name>
<feature type="domain" description="LRRCT" evidence="6">
    <location>
        <begin position="362"/>
        <end position="410"/>
    </location>
</feature>
<organism evidence="7 8">
    <name type="scientific">Zootermopsis nevadensis</name>
    <name type="common">Dampwood termite</name>
    <dbReference type="NCBI Taxonomy" id="136037"/>
    <lineage>
        <taxon>Eukaryota</taxon>
        <taxon>Metazoa</taxon>
        <taxon>Ecdysozoa</taxon>
        <taxon>Arthropoda</taxon>
        <taxon>Hexapoda</taxon>
        <taxon>Insecta</taxon>
        <taxon>Pterygota</taxon>
        <taxon>Neoptera</taxon>
        <taxon>Polyneoptera</taxon>
        <taxon>Dictyoptera</taxon>
        <taxon>Blattodea</taxon>
        <taxon>Blattoidea</taxon>
        <taxon>Termitoidae</taxon>
        <taxon>Termopsidae</taxon>
        <taxon>Zootermopsis</taxon>
    </lineage>
</organism>